<sequence length="589" mass="69236">MIESFPRIYFLERKINLEMSTSIGFNQEQDNEYNQAVKDIMQGDQVRLQNRKRSQAAMESFDQEFRVFYANSSPKRPYEVSRHERNIKDVLIDKSMQENPFKRLENLKKAQKAYQLKQKMQSHQNSLRQSIDIQDQLQQENGNDPIYQQSQSHHQTKMGQAKIKLNTMRSEAIEESKNHPQSQLWYPAISDFKSHITSDFDKIYQTKTEQRELMKNPPKQNPKLRKTFLIINTDKDAVASQSIRNKNMTLVSQTNIGTDNDGSSKPILIDTSDPLMDGDLLFKFGDPKNYWFDVGDIRQHQMYEANLVQISKRSKFKVYQSVVRPDTSQRVQFVEKCGISSQNKFRHNKSQLPIKQQFLQRRQSQQEMNNTELERIKENELDQLQPYSNDYVDNNKIQSKQLKGTEIPTGKNSQYKTDMLKKIRDKSLQKQKIQSKDNYLKAQLNLKKGLSNMYSNSQQREDLQKQDSFVALFDKFQARQPELKVDGSTTQGSQSKQMAARQMLLTQTGQNKDAPIDNSFMNQLIEVRSNKIGEKKLFKAEFSDKLYMFQQIENLAKDQQLEKKIDELAQRRKKMLQAMEQFEKNNKFK</sequence>
<name>A0A078AMK2_STYLE</name>
<evidence type="ECO:0000313" key="3">
    <source>
        <dbReference type="Proteomes" id="UP000039865"/>
    </source>
</evidence>
<reference evidence="2 3" key="1">
    <citation type="submission" date="2014-06" db="EMBL/GenBank/DDBJ databases">
        <authorList>
            <person name="Swart Estienne"/>
        </authorList>
    </citation>
    <scope>NUCLEOTIDE SEQUENCE [LARGE SCALE GENOMIC DNA]</scope>
    <source>
        <strain evidence="2 3">130c</strain>
    </source>
</reference>
<protein>
    <submittedName>
        <fullName evidence="2">Uncharacterized protein</fullName>
    </submittedName>
</protein>
<proteinExistence type="predicted"/>
<dbReference type="InParanoid" id="A0A078AMK2"/>
<keyword evidence="3" id="KW-1185">Reference proteome</keyword>
<evidence type="ECO:0000313" key="2">
    <source>
        <dbReference type="EMBL" id="CDW83615.1"/>
    </source>
</evidence>
<dbReference type="EMBL" id="CCKQ01012001">
    <property type="protein sequence ID" value="CDW83615.1"/>
    <property type="molecule type" value="Genomic_DNA"/>
</dbReference>
<feature type="coiled-coil region" evidence="1">
    <location>
        <begin position="558"/>
        <end position="585"/>
    </location>
</feature>
<dbReference type="Proteomes" id="UP000039865">
    <property type="component" value="Unassembled WGS sequence"/>
</dbReference>
<keyword evidence="1" id="KW-0175">Coiled coil</keyword>
<evidence type="ECO:0000256" key="1">
    <source>
        <dbReference type="SAM" id="Coils"/>
    </source>
</evidence>
<organism evidence="2 3">
    <name type="scientific">Stylonychia lemnae</name>
    <name type="common">Ciliate</name>
    <dbReference type="NCBI Taxonomy" id="5949"/>
    <lineage>
        <taxon>Eukaryota</taxon>
        <taxon>Sar</taxon>
        <taxon>Alveolata</taxon>
        <taxon>Ciliophora</taxon>
        <taxon>Intramacronucleata</taxon>
        <taxon>Spirotrichea</taxon>
        <taxon>Stichotrichia</taxon>
        <taxon>Sporadotrichida</taxon>
        <taxon>Oxytrichidae</taxon>
        <taxon>Stylonychinae</taxon>
        <taxon>Stylonychia</taxon>
    </lineage>
</organism>
<accession>A0A078AMK2</accession>
<dbReference type="AlphaFoldDB" id="A0A078AMK2"/>
<gene>
    <name evidence="2" type="primary">Contig11459.g12259</name>
    <name evidence="2" type="ORF">STYLEM_12663</name>
</gene>